<dbReference type="KEGG" id="dbc:MFMK1_001919"/>
<protein>
    <submittedName>
        <fullName evidence="2">DUF2294 domain-containing protein</fullName>
    </submittedName>
</protein>
<dbReference type="InterPro" id="IPR018745">
    <property type="entry name" value="MpsC"/>
</dbReference>
<dbReference type="EMBL" id="CP121694">
    <property type="protein sequence ID" value="WRO22096.1"/>
    <property type="molecule type" value="Genomic_DNA"/>
</dbReference>
<organism evidence="2 3">
    <name type="scientific">Metallumcola ferriviriculae</name>
    <dbReference type="NCBI Taxonomy" id="3039180"/>
    <lineage>
        <taxon>Bacteria</taxon>
        <taxon>Bacillati</taxon>
        <taxon>Bacillota</taxon>
        <taxon>Clostridia</taxon>
        <taxon>Neomoorellales</taxon>
        <taxon>Desulfitibacteraceae</taxon>
        <taxon>Metallumcola</taxon>
    </lineage>
</organism>
<sequence>MSKKGLMEEKVTNAMIKIQKEQTGRGATSGKSYIIQDMIAVRLRGVLTPAESKLTHDSEGCRLIKDLRFHLEHMTRPQMEKIIYDITGVKVISVHGDISTKTGERLEVFMLGENLEEKLN</sequence>
<dbReference type="AlphaFoldDB" id="A0AAU0UPE6"/>
<dbReference type="RefSeq" id="WP_366921514.1">
    <property type="nucleotide sequence ID" value="NZ_CP121694.1"/>
</dbReference>
<feature type="domain" description="Na+-translocating membrane potential-generating system MpsC" evidence="1">
    <location>
        <begin position="4"/>
        <end position="111"/>
    </location>
</feature>
<gene>
    <name evidence="2" type="ORF">MFMK1_001919</name>
</gene>
<dbReference type="Proteomes" id="UP001329915">
    <property type="component" value="Chromosome"/>
</dbReference>
<name>A0AAU0UPE6_9FIRM</name>
<evidence type="ECO:0000313" key="2">
    <source>
        <dbReference type="EMBL" id="WRO22096.1"/>
    </source>
</evidence>
<reference evidence="2 3" key="1">
    <citation type="submission" date="2023-04" db="EMBL/GenBank/DDBJ databases">
        <authorList>
            <person name="Hsu D."/>
        </authorList>
    </citation>
    <scope>NUCLEOTIDE SEQUENCE [LARGE SCALE GENOMIC DNA]</scope>
    <source>
        <strain evidence="2 3">MK1</strain>
    </source>
</reference>
<evidence type="ECO:0000313" key="3">
    <source>
        <dbReference type="Proteomes" id="UP001329915"/>
    </source>
</evidence>
<accession>A0AAU0UPE6</accession>
<evidence type="ECO:0000259" key="1">
    <source>
        <dbReference type="Pfam" id="PF10057"/>
    </source>
</evidence>
<proteinExistence type="predicted"/>
<dbReference type="Pfam" id="PF10057">
    <property type="entry name" value="MpsC"/>
    <property type="match status" value="1"/>
</dbReference>
<keyword evidence="3" id="KW-1185">Reference proteome</keyword>